<evidence type="ECO:0000256" key="4">
    <source>
        <dbReference type="ARBA" id="ARBA00008170"/>
    </source>
</evidence>
<feature type="domain" description="Sodium/calcium exchanger membrane region" evidence="21">
    <location>
        <begin position="134"/>
        <end position="273"/>
    </location>
</feature>
<feature type="binding site" evidence="18">
    <location>
        <position position="1067"/>
    </location>
    <ligand>
        <name>Mg(2+)</name>
        <dbReference type="ChEBI" id="CHEBI:18420"/>
        <label>1</label>
    </ligand>
</feature>
<dbReference type="GO" id="GO:0046872">
    <property type="term" value="F:metal ion binding"/>
    <property type="evidence" value="ECO:0007669"/>
    <property type="project" value="UniProtKB-KW"/>
</dbReference>
<comment type="subcellular location">
    <subcellularLocation>
        <location evidence="2">Cytoplasm</location>
    </subcellularLocation>
    <subcellularLocation>
        <location evidence="1">Membrane</location>
        <topology evidence="1">Multi-pass membrane protein</topology>
    </subcellularLocation>
</comment>
<dbReference type="Gene3D" id="3.30.1240.20">
    <property type="match status" value="1"/>
</dbReference>
<feature type="transmembrane region" description="Helical" evidence="20">
    <location>
        <begin position="158"/>
        <end position="177"/>
    </location>
</feature>
<dbReference type="Gene3D" id="1.20.1420.30">
    <property type="entry name" value="NCX, central ion-binding region"/>
    <property type="match status" value="2"/>
</dbReference>
<dbReference type="CDD" id="cd02585">
    <property type="entry name" value="HAD_PMM"/>
    <property type="match status" value="1"/>
</dbReference>
<feature type="transmembrane region" description="Helical" evidence="20">
    <location>
        <begin position="230"/>
        <end position="249"/>
    </location>
</feature>
<name>A0A8H4JRX9_9HYPO</name>
<feature type="transmembrane region" description="Helical" evidence="20">
    <location>
        <begin position="861"/>
        <end position="885"/>
    </location>
</feature>
<dbReference type="Pfam" id="PF01699">
    <property type="entry name" value="Na_Ca_ex"/>
    <property type="match status" value="2"/>
</dbReference>
<keyword evidence="15" id="KW-0413">Isomerase</keyword>
<reference evidence="22" key="1">
    <citation type="submission" date="2020-01" db="EMBL/GenBank/DDBJ databases">
        <title>Identification and distribution of gene clusters putatively required for synthesis of sphingolipid metabolism inhibitors in phylogenetically diverse species of the filamentous fungus Fusarium.</title>
        <authorList>
            <person name="Kim H.-S."/>
            <person name="Busman M."/>
            <person name="Brown D.W."/>
            <person name="Divon H."/>
            <person name="Uhlig S."/>
            <person name="Proctor R.H."/>
        </authorList>
    </citation>
    <scope>NUCLEOTIDE SEQUENCE</scope>
    <source>
        <strain evidence="22">NRRL 53441</strain>
    </source>
</reference>
<dbReference type="FunFam" id="3.30.1240.20:FF:000001">
    <property type="entry name" value="Phosphomannomutase"/>
    <property type="match status" value="1"/>
</dbReference>
<feature type="compositionally biased region" description="Polar residues" evidence="19">
    <location>
        <begin position="481"/>
        <end position="511"/>
    </location>
</feature>
<feature type="binding site" evidence="17">
    <location>
        <position position="1191"/>
    </location>
    <ligand>
        <name>alpha-D-mannose 1-phosphate</name>
        <dbReference type="ChEBI" id="CHEBI:58409"/>
    </ligand>
</feature>
<dbReference type="InterPro" id="IPR023214">
    <property type="entry name" value="HAD_sf"/>
</dbReference>
<protein>
    <recommendedName>
        <fullName evidence="7">phosphomannomutase</fullName>
        <ecNumber evidence="7">5.4.2.8</ecNumber>
    </recommendedName>
</protein>
<feature type="active site" description="Proton donor/acceptor" evidence="16">
    <location>
        <position position="1067"/>
    </location>
</feature>
<comment type="cofactor">
    <cofactor evidence="18">
        <name>Mg(2+)</name>
        <dbReference type="ChEBI" id="CHEBI:18420"/>
    </cofactor>
</comment>
<evidence type="ECO:0000256" key="16">
    <source>
        <dbReference type="PIRSR" id="PIRSR605002-1"/>
    </source>
</evidence>
<dbReference type="InterPro" id="IPR006379">
    <property type="entry name" value="HAD-SF_hydro_IIB"/>
</dbReference>
<feature type="transmembrane region" description="Helical" evidence="20">
    <location>
        <begin position="197"/>
        <end position="218"/>
    </location>
</feature>
<dbReference type="SFLD" id="SFLDF00445">
    <property type="entry name" value="alpha-phosphomannomutase"/>
    <property type="match status" value="1"/>
</dbReference>
<feature type="transmembrane region" description="Helical" evidence="20">
    <location>
        <begin position="927"/>
        <end position="953"/>
    </location>
</feature>
<feature type="transmembrane region" description="Helical" evidence="20">
    <location>
        <begin position="827"/>
        <end position="849"/>
    </location>
</feature>
<keyword evidence="10 20" id="KW-0812">Transmembrane</keyword>
<dbReference type="EC" id="5.4.2.8" evidence="7"/>
<evidence type="ECO:0000256" key="15">
    <source>
        <dbReference type="ARBA" id="ARBA00023235"/>
    </source>
</evidence>
<evidence type="ECO:0000256" key="6">
    <source>
        <dbReference type="ARBA" id="ARBA00011738"/>
    </source>
</evidence>
<keyword evidence="12 18" id="KW-0460">Magnesium</keyword>
<dbReference type="SFLD" id="SFLDS00003">
    <property type="entry name" value="Haloacid_Dehalogenase"/>
    <property type="match status" value="1"/>
</dbReference>
<evidence type="ECO:0000256" key="8">
    <source>
        <dbReference type="ARBA" id="ARBA00022448"/>
    </source>
</evidence>
<evidence type="ECO:0000256" key="13">
    <source>
        <dbReference type="ARBA" id="ARBA00022989"/>
    </source>
</evidence>
<evidence type="ECO:0000256" key="7">
    <source>
        <dbReference type="ARBA" id="ARBA00012730"/>
    </source>
</evidence>
<evidence type="ECO:0000256" key="17">
    <source>
        <dbReference type="PIRSR" id="PIRSR605002-2"/>
    </source>
</evidence>
<evidence type="ECO:0000256" key="1">
    <source>
        <dbReference type="ARBA" id="ARBA00004141"/>
    </source>
</evidence>
<feature type="binding site" evidence="18">
    <location>
        <position position="1290"/>
    </location>
    <ligand>
        <name>Mg(2+)</name>
        <dbReference type="ChEBI" id="CHEBI:18420"/>
        <label>1</label>
    </ligand>
</feature>
<dbReference type="SUPFAM" id="SSF56784">
    <property type="entry name" value="HAD-like"/>
    <property type="match status" value="1"/>
</dbReference>
<feature type="region of interest" description="Disordered" evidence="19">
    <location>
        <begin position="1"/>
        <end position="23"/>
    </location>
</feature>
<keyword evidence="8" id="KW-0813">Transport</keyword>
<dbReference type="Proteomes" id="UP000605986">
    <property type="component" value="Unassembled WGS sequence"/>
</dbReference>
<keyword evidence="11 18" id="KW-0479">Metal-binding</keyword>
<feature type="transmembrane region" description="Helical" evidence="20">
    <location>
        <begin position="897"/>
        <end position="915"/>
    </location>
</feature>
<evidence type="ECO:0000256" key="9">
    <source>
        <dbReference type="ARBA" id="ARBA00022490"/>
    </source>
</evidence>
<dbReference type="PANTHER" id="PTHR12266">
    <property type="entry name" value="NA+/CA2+ K+ INDEPENDENT EXCHANGER"/>
    <property type="match status" value="1"/>
</dbReference>
<evidence type="ECO:0000259" key="21">
    <source>
        <dbReference type="Pfam" id="PF01699"/>
    </source>
</evidence>
<dbReference type="Gene3D" id="3.40.50.1000">
    <property type="entry name" value="HAD superfamily/HAD-like"/>
    <property type="match status" value="1"/>
</dbReference>
<keyword evidence="9" id="KW-0963">Cytoplasm</keyword>
<evidence type="ECO:0000256" key="20">
    <source>
        <dbReference type="SAM" id="Phobius"/>
    </source>
</evidence>
<accession>A0A8H4JRX9</accession>
<comment type="pathway">
    <text evidence="3">Nucleotide-sugar biosynthesis; GDP-alpha-D-mannose biosynthesis; alpha-D-mannose 1-phosphate from D-fructose 6-phosphate: step 2/2.</text>
</comment>
<feature type="region of interest" description="Disordered" evidence="19">
    <location>
        <begin position="305"/>
        <end position="336"/>
    </location>
</feature>
<evidence type="ECO:0000256" key="5">
    <source>
        <dbReference type="ARBA" id="ARBA00009736"/>
    </source>
</evidence>
<feature type="active site" description="Nucleophile" evidence="16">
    <location>
        <position position="1065"/>
    </location>
</feature>
<evidence type="ECO:0000256" key="3">
    <source>
        <dbReference type="ARBA" id="ARBA00004699"/>
    </source>
</evidence>
<dbReference type="GO" id="GO:0006874">
    <property type="term" value="P:intracellular calcium ion homeostasis"/>
    <property type="evidence" value="ECO:0007669"/>
    <property type="project" value="TreeGrafter"/>
</dbReference>
<evidence type="ECO:0000256" key="12">
    <source>
        <dbReference type="ARBA" id="ARBA00022842"/>
    </source>
</evidence>
<comment type="caution">
    <text evidence="22">The sequence shown here is derived from an EMBL/GenBank/DDBJ whole genome shotgun (WGS) entry which is preliminary data.</text>
</comment>
<feature type="transmembrane region" description="Helical" evidence="20">
    <location>
        <begin position="127"/>
        <end position="146"/>
    </location>
</feature>
<feature type="binding site" evidence="17">
    <location>
        <position position="1074"/>
    </location>
    <ligand>
        <name>alpha-D-mannose 1-phosphate</name>
        <dbReference type="ChEBI" id="CHEBI:58409"/>
    </ligand>
</feature>
<evidence type="ECO:0000256" key="2">
    <source>
        <dbReference type="ARBA" id="ARBA00004496"/>
    </source>
</evidence>
<feature type="binding site" evidence="18">
    <location>
        <position position="1273"/>
    </location>
    <ligand>
        <name>Mg(2+)</name>
        <dbReference type="ChEBI" id="CHEBI:18420"/>
        <label>1</label>
    </ligand>
</feature>
<comment type="similarity">
    <text evidence="5">Belongs to the eukaryotic PMM family.</text>
</comment>
<comment type="subunit">
    <text evidence="6">Homodimer.</text>
</comment>
<feature type="transmembrane region" description="Helical" evidence="20">
    <location>
        <begin position="261"/>
        <end position="278"/>
    </location>
</feature>
<dbReference type="InterPro" id="IPR051359">
    <property type="entry name" value="CaCA_antiporter"/>
</dbReference>
<dbReference type="GO" id="GO:0008324">
    <property type="term" value="F:monoatomic cation transmembrane transporter activity"/>
    <property type="evidence" value="ECO:0007669"/>
    <property type="project" value="TreeGrafter"/>
</dbReference>
<keyword evidence="23" id="KW-1185">Reference proteome</keyword>
<feature type="domain" description="Sodium/calcium exchanger membrane region" evidence="21">
    <location>
        <begin position="864"/>
        <end position="1019"/>
    </location>
</feature>
<organism evidence="22 23">
    <name type="scientific">Fusarium austroafricanum</name>
    <dbReference type="NCBI Taxonomy" id="2364996"/>
    <lineage>
        <taxon>Eukaryota</taxon>
        <taxon>Fungi</taxon>
        <taxon>Dikarya</taxon>
        <taxon>Ascomycota</taxon>
        <taxon>Pezizomycotina</taxon>
        <taxon>Sordariomycetes</taxon>
        <taxon>Hypocreomycetidae</taxon>
        <taxon>Hypocreales</taxon>
        <taxon>Nectriaceae</taxon>
        <taxon>Fusarium</taxon>
        <taxon>Fusarium concolor species complex</taxon>
    </lineage>
</organism>
<dbReference type="UniPathway" id="UPA00126">
    <property type="reaction ID" value="UER00424"/>
</dbReference>
<evidence type="ECO:0000313" key="23">
    <source>
        <dbReference type="Proteomes" id="UP000605986"/>
    </source>
</evidence>
<feature type="binding site" evidence="17">
    <location>
        <position position="1236"/>
    </location>
    <ligand>
        <name>alpha-D-mannose 1-phosphate</name>
        <dbReference type="ChEBI" id="CHEBI:58409"/>
    </ligand>
</feature>
<dbReference type="OrthoDB" id="407410at2759"/>
<evidence type="ECO:0000256" key="14">
    <source>
        <dbReference type="ARBA" id="ARBA00023136"/>
    </source>
</evidence>
<feature type="binding site" evidence="17">
    <location>
        <position position="1180"/>
    </location>
    <ligand>
        <name>alpha-D-mannose 1-phosphate</name>
        <dbReference type="ChEBI" id="CHEBI:58409"/>
    </ligand>
</feature>
<comment type="similarity">
    <text evidence="4">Belongs to the Ca(2+):cation antiporter (CaCA) (TC 2.A.19) family.</text>
</comment>
<dbReference type="InterPro" id="IPR043169">
    <property type="entry name" value="PMM_cap"/>
</dbReference>
<feature type="binding site" evidence="17">
    <location>
        <position position="1198"/>
    </location>
    <ligand>
        <name>alpha-D-mannose 1-phosphate</name>
        <dbReference type="ChEBI" id="CHEBI:58409"/>
    </ligand>
</feature>
<gene>
    <name evidence="22" type="ORF">F53441_13096</name>
</gene>
<evidence type="ECO:0000256" key="10">
    <source>
        <dbReference type="ARBA" id="ARBA00022692"/>
    </source>
</evidence>
<dbReference type="InterPro" id="IPR044880">
    <property type="entry name" value="NCX_ion-bd_dom_sf"/>
</dbReference>
<feature type="binding site" evidence="18">
    <location>
        <position position="1285"/>
    </location>
    <ligand>
        <name>Mg(2+)</name>
        <dbReference type="ChEBI" id="CHEBI:18420"/>
        <label>1</label>
    </ligand>
</feature>
<dbReference type="SFLD" id="SFLDG01143">
    <property type="entry name" value="C2.B.3:_Phosphomannomutase_Lik"/>
    <property type="match status" value="1"/>
</dbReference>
<dbReference type="GO" id="GO:0009298">
    <property type="term" value="P:GDP-mannose biosynthetic process"/>
    <property type="evidence" value="ECO:0007669"/>
    <property type="project" value="UniProtKB-UniPathway"/>
</dbReference>
<keyword evidence="13 20" id="KW-1133">Transmembrane helix</keyword>
<keyword evidence="14 20" id="KW-0472">Membrane</keyword>
<dbReference type="EMBL" id="JAADJG010000766">
    <property type="protein sequence ID" value="KAF4437225.1"/>
    <property type="molecule type" value="Genomic_DNA"/>
</dbReference>
<evidence type="ECO:0000256" key="19">
    <source>
        <dbReference type="SAM" id="MobiDB-lite"/>
    </source>
</evidence>
<dbReference type="GO" id="GO:0016020">
    <property type="term" value="C:membrane"/>
    <property type="evidence" value="ECO:0007669"/>
    <property type="project" value="UniProtKB-SubCell"/>
</dbReference>
<proteinExistence type="inferred from homology"/>
<dbReference type="Pfam" id="PF03332">
    <property type="entry name" value="PMM"/>
    <property type="match status" value="1"/>
</dbReference>
<dbReference type="GO" id="GO:0005737">
    <property type="term" value="C:cytoplasm"/>
    <property type="evidence" value="ECO:0007669"/>
    <property type="project" value="UniProtKB-SubCell"/>
</dbReference>
<feature type="binding site" evidence="17">
    <location>
        <position position="1238"/>
    </location>
    <ligand>
        <name>alpha-D-mannose 1-phosphate</name>
        <dbReference type="ChEBI" id="CHEBI:58409"/>
    </ligand>
</feature>
<dbReference type="InterPro" id="IPR005002">
    <property type="entry name" value="PMM"/>
</dbReference>
<dbReference type="InterPro" id="IPR036412">
    <property type="entry name" value="HAD-like_sf"/>
</dbReference>
<feature type="transmembrane region" description="Helical" evidence="20">
    <location>
        <begin position="38"/>
        <end position="55"/>
    </location>
</feature>
<feature type="binding site" evidence="18">
    <location>
        <position position="1065"/>
    </location>
    <ligand>
        <name>Mg(2+)</name>
        <dbReference type="ChEBI" id="CHEBI:18420"/>
        <label>1</label>
    </ligand>
</feature>
<dbReference type="PANTHER" id="PTHR12266:SF0">
    <property type="entry name" value="MITOCHONDRIAL SODIUM_CALCIUM EXCHANGER PROTEIN"/>
    <property type="match status" value="1"/>
</dbReference>
<dbReference type="GO" id="GO:0004615">
    <property type="term" value="F:phosphomannomutase activity"/>
    <property type="evidence" value="ECO:0007669"/>
    <property type="project" value="UniProtKB-EC"/>
</dbReference>
<feature type="transmembrane region" description="Helical" evidence="20">
    <location>
        <begin position="973"/>
        <end position="998"/>
    </location>
</feature>
<evidence type="ECO:0000256" key="11">
    <source>
        <dbReference type="ARBA" id="ARBA00022723"/>
    </source>
</evidence>
<feature type="region of interest" description="Disordered" evidence="19">
    <location>
        <begin position="439"/>
        <end position="570"/>
    </location>
</feature>
<evidence type="ECO:0000313" key="22">
    <source>
        <dbReference type="EMBL" id="KAF4437225.1"/>
    </source>
</evidence>
<feature type="transmembrane region" description="Helical" evidence="20">
    <location>
        <begin position="796"/>
        <end position="815"/>
    </location>
</feature>
<evidence type="ECO:0000256" key="18">
    <source>
        <dbReference type="PIRSR" id="PIRSR605002-3"/>
    </source>
</evidence>
<dbReference type="InterPro" id="IPR004837">
    <property type="entry name" value="NaCa_Exmemb"/>
</dbReference>
<sequence length="1311" mass="143132">MTDTTPRGLVFPSHNETAKRPNATPKQFLRGSRLQSRPFYTTVLLLSVLTAYSFLSHTTFAQSVSNHATAPDFLFKRSSSAETPECNQVHNVEDKCTFVRKYCRDDDAGLIHYIELYYCALGNVRPIAFTVLVLWLGLLFTTIGIAASDFFSVNLSTIATVLGLSESLAGVTFLAFGNGSPDVFSTFAAMGSNSASMAVGELIGAASFITGVVAGSMALVREFRVDRKTYARDICFFIVAVVFTMIFLADGHLHLWECWAMIGYYGVYVVTVVTWHWYSTRRKARQRREGEARSHVYAAFGHSGDELAGEPYRDDPDDAGSGSGYGTAHSTPPDISILEAGPRIEVEGTPQPEESDTSSEDHDRMVAAEVASSMRVLRGRGVRRNTMTPIRPSLVGALEFRSALAQLQREGNLQLSTIPGRSYSDYHVHRRRQTTATIAESARSDGHLASNGNGHGPTRNRALSSGDIPVGAPSHPDLQIPSRNTSEPMLSVPGSTASGTRASSPSPSYTVGGNLAAPPIGPSGTTHDAPVESQKGDMLTPELRLTIPSSRRSSHSDRSSPSTPFPVYSDSPALLTPNYQNDPIEFVSPGGVSPSTVLPGPAGRETTPFADLQLTIDIPSRPVRWWPYAVLPPPHVLWGTLFPTLQGWKEKTAWDKFVSAISVPSIFLLVVTLPVVDSETTEGESSILEVLNDHADHYHHDHQGVGHMAPPISVEHTAIEPEEESEWERYRRHTITSRGHSHVGSVATPSTARAANGENLAASQFSLGPPAIVAKPASDFQSSSSVKNDCAGWNRWLVALQLFTGPQFAVLVLWANTLEDWESPQKVLIRMVLYTLLASLILLGVLVVFTSEDRPPRYHYMLCFMGFIISIAWISTIAGEVVGVLKTVGVILNISEALLGLTIFAAGNSVGDLVADITVARLGYPVMALSACFGGPMLNILLGIGIGGAMMTIKKANKKHQQNPSHPIKYKPYRIQVGGTLMISAITLLVTLVGLLIVVPMNKWILSRKIGWGLITLWAPPFLSSPLLPPTTIPNDETLTMALASPPSYTPLQERPLKDTICLFDVDGTLTPARLDASPEILEILQKLRSKCAIGYVGGSDFAKQQEQLGKPAGQPVTALFDFCFSENGLTAFKLGEPLESNSFIKFIGEEQYKELANFVLHYIADLDIPVKRGTFIEFRNGMINISPVGRNASTQERNDFEAFDKDAKVREKFVAVLKERFGHLGLTFSIGGQISFDVFPTGWDKTYCLQHLENEAKKPDGIAYKNIHFFGDKTFEGGNDYEIYEDPRTTGHSVTGPEDTMRILKELFDL</sequence>
<dbReference type="NCBIfam" id="TIGR01484">
    <property type="entry name" value="HAD-SF-IIB"/>
    <property type="match status" value="1"/>
</dbReference>
<feature type="binding site" evidence="18">
    <location>
        <position position="1287"/>
    </location>
    <ligand>
        <name>Mg(2+)</name>
        <dbReference type="ChEBI" id="CHEBI:18420"/>
        <label>1</label>
    </ligand>
</feature>
<dbReference type="SFLD" id="SFLDG01140">
    <property type="entry name" value="C2.B:_Phosphomannomutase_and_P"/>
    <property type="match status" value="1"/>
</dbReference>